<dbReference type="Proteomes" id="UP001172457">
    <property type="component" value="Unassembled WGS sequence"/>
</dbReference>
<comment type="caution">
    <text evidence="2">The sequence shown here is derived from an EMBL/GenBank/DDBJ whole genome shotgun (WGS) entry which is preliminary data.</text>
</comment>
<dbReference type="EMBL" id="JARYMX010000116">
    <property type="protein sequence ID" value="KAJ9535823.1"/>
    <property type="molecule type" value="Genomic_DNA"/>
</dbReference>
<accession>A0AA38SPF0</accession>
<evidence type="ECO:0000256" key="1">
    <source>
        <dbReference type="SAM" id="MobiDB-lite"/>
    </source>
</evidence>
<sequence>MVTIPRIPPTATTEEVRVRDEELSAKGKRLAKGKRFDNWDDSSEESSNEEEDRFNLSLTAKIEKNTNLCLMAKIEKVPEKKVEL</sequence>
<organism evidence="2 3">
    <name type="scientific">Centaurea solstitialis</name>
    <name type="common">yellow star-thistle</name>
    <dbReference type="NCBI Taxonomy" id="347529"/>
    <lineage>
        <taxon>Eukaryota</taxon>
        <taxon>Viridiplantae</taxon>
        <taxon>Streptophyta</taxon>
        <taxon>Embryophyta</taxon>
        <taxon>Tracheophyta</taxon>
        <taxon>Spermatophyta</taxon>
        <taxon>Magnoliopsida</taxon>
        <taxon>eudicotyledons</taxon>
        <taxon>Gunneridae</taxon>
        <taxon>Pentapetalae</taxon>
        <taxon>asterids</taxon>
        <taxon>campanulids</taxon>
        <taxon>Asterales</taxon>
        <taxon>Asteraceae</taxon>
        <taxon>Carduoideae</taxon>
        <taxon>Cardueae</taxon>
        <taxon>Centaureinae</taxon>
        <taxon>Centaurea</taxon>
    </lineage>
</organism>
<proteinExistence type="predicted"/>
<protein>
    <submittedName>
        <fullName evidence="2">Uncharacterized protein</fullName>
    </submittedName>
</protein>
<name>A0AA38SPF0_9ASTR</name>
<feature type="compositionally biased region" description="Basic and acidic residues" evidence="1">
    <location>
        <begin position="14"/>
        <end position="24"/>
    </location>
</feature>
<evidence type="ECO:0000313" key="3">
    <source>
        <dbReference type="Proteomes" id="UP001172457"/>
    </source>
</evidence>
<reference evidence="2" key="1">
    <citation type="submission" date="2023-03" db="EMBL/GenBank/DDBJ databases">
        <title>Chromosome-scale reference genome and RAD-based genetic map of yellow starthistle (Centaurea solstitialis) reveal putative structural variation and QTLs associated with invader traits.</title>
        <authorList>
            <person name="Reatini B."/>
            <person name="Cang F.A."/>
            <person name="Jiang Q."/>
            <person name="Mckibben M.T.W."/>
            <person name="Barker M.S."/>
            <person name="Rieseberg L.H."/>
            <person name="Dlugosch K.M."/>
        </authorList>
    </citation>
    <scope>NUCLEOTIDE SEQUENCE</scope>
    <source>
        <strain evidence="2">CAN-66</strain>
        <tissue evidence="2">Leaf</tissue>
    </source>
</reference>
<feature type="region of interest" description="Disordered" evidence="1">
    <location>
        <begin position="1"/>
        <end position="24"/>
    </location>
</feature>
<feature type="region of interest" description="Disordered" evidence="1">
    <location>
        <begin position="34"/>
        <end position="53"/>
    </location>
</feature>
<evidence type="ECO:0000313" key="2">
    <source>
        <dbReference type="EMBL" id="KAJ9535823.1"/>
    </source>
</evidence>
<feature type="compositionally biased region" description="Acidic residues" evidence="1">
    <location>
        <begin position="39"/>
        <end position="52"/>
    </location>
</feature>
<keyword evidence="3" id="KW-1185">Reference proteome</keyword>
<gene>
    <name evidence="2" type="ORF">OSB04_un001024</name>
</gene>
<dbReference type="AlphaFoldDB" id="A0AA38SPF0"/>